<name>A0ABY7AEA9_9FIRM</name>
<dbReference type="InterPro" id="IPR006059">
    <property type="entry name" value="SBP"/>
</dbReference>
<dbReference type="Proteomes" id="UP001163115">
    <property type="component" value="Chromosome"/>
</dbReference>
<evidence type="ECO:0000256" key="2">
    <source>
        <dbReference type="SAM" id="SignalP"/>
    </source>
</evidence>
<dbReference type="RefSeq" id="WP_268115988.1">
    <property type="nucleotide sequence ID" value="NZ_CP113524.1"/>
</dbReference>
<dbReference type="PANTHER" id="PTHR43649">
    <property type="entry name" value="ARABINOSE-BINDING PROTEIN-RELATED"/>
    <property type="match status" value="1"/>
</dbReference>
<dbReference type="Pfam" id="PF01547">
    <property type="entry name" value="SBP_bac_1"/>
    <property type="match status" value="1"/>
</dbReference>
<protein>
    <submittedName>
        <fullName evidence="3">ABC transporter substrate-binding protein</fullName>
    </submittedName>
</protein>
<keyword evidence="4" id="KW-1185">Reference proteome</keyword>
<dbReference type="InterPro" id="IPR050490">
    <property type="entry name" value="Bact_solute-bd_prot1"/>
</dbReference>
<sequence>MKKWKRAMALIMASAMVSSLTACGGTGKAADVKVSDSTEDKTSEGDEAKGSESSEQEGTYTVLKDDTGKPYDLGGMEITIADWYSSGDEEIPASAYEEARQEYIDWIQETYNFKIKQKAITSWGDSPEDYVNYATTGGSENYLFTLYQGTALSSAVNSGLMYDLSTLDCLDFSDSKWVPSIMELMKKGNSVYGMRGIPHQATAGIFFNKRLLEEAGIKPDSLYEMQANKEWTWAKFEELCKQVQKDTNNDGIIDQYAMTNFSSTFYPAAMASNGGGLIKKDENGRFYNTLESDETMEALNWSIDMISKYEMVYPKDSKWDYTYTAFANGEAAFTCAESYSAGDWSKMEDDFGFVCFPMGPKMDHYVNYAQDTLVVIPSCYDKEKAWKLAFAYNLYTDPVPGYEDYESWKDGYYKSFRDTESVDQTIALMINSGVPRYEQAVNGIDTGKDLYWKINKDNTPAQQAEAIRNTWQSYIDTANGKQ</sequence>
<dbReference type="Gene3D" id="3.40.190.10">
    <property type="entry name" value="Periplasmic binding protein-like II"/>
    <property type="match status" value="1"/>
</dbReference>
<dbReference type="SUPFAM" id="SSF53850">
    <property type="entry name" value="Periplasmic binding protein-like II"/>
    <property type="match status" value="1"/>
</dbReference>
<evidence type="ECO:0000313" key="4">
    <source>
        <dbReference type="Proteomes" id="UP001163115"/>
    </source>
</evidence>
<feature type="compositionally biased region" description="Basic and acidic residues" evidence="1">
    <location>
        <begin position="30"/>
        <end position="52"/>
    </location>
</feature>
<feature type="signal peptide" evidence="2">
    <location>
        <begin position="1"/>
        <end position="24"/>
    </location>
</feature>
<dbReference type="PROSITE" id="PS51257">
    <property type="entry name" value="PROKAR_LIPOPROTEIN"/>
    <property type="match status" value="1"/>
</dbReference>
<feature type="chain" id="PRO_5045504763" evidence="2">
    <location>
        <begin position="25"/>
        <end position="482"/>
    </location>
</feature>
<proteinExistence type="predicted"/>
<accession>A0ABY7AEA9</accession>
<feature type="region of interest" description="Disordered" evidence="1">
    <location>
        <begin position="23"/>
        <end position="66"/>
    </location>
</feature>
<keyword evidence="2" id="KW-0732">Signal</keyword>
<gene>
    <name evidence="3" type="ORF">OW255_06025</name>
</gene>
<organism evidence="3 4">
    <name type="scientific">Lacrimispora xylanolytica</name>
    <dbReference type="NCBI Taxonomy" id="29375"/>
    <lineage>
        <taxon>Bacteria</taxon>
        <taxon>Bacillati</taxon>
        <taxon>Bacillota</taxon>
        <taxon>Clostridia</taxon>
        <taxon>Lachnospirales</taxon>
        <taxon>Lachnospiraceae</taxon>
        <taxon>Lacrimispora</taxon>
    </lineage>
</organism>
<evidence type="ECO:0000313" key="3">
    <source>
        <dbReference type="EMBL" id="WAJ25065.1"/>
    </source>
</evidence>
<evidence type="ECO:0000256" key="1">
    <source>
        <dbReference type="SAM" id="MobiDB-lite"/>
    </source>
</evidence>
<dbReference type="PANTHER" id="PTHR43649:SF12">
    <property type="entry name" value="DIACETYLCHITOBIOSE BINDING PROTEIN DASA"/>
    <property type="match status" value="1"/>
</dbReference>
<dbReference type="EMBL" id="CP113524">
    <property type="protein sequence ID" value="WAJ25065.1"/>
    <property type="molecule type" value="Genomic_DNA"/>
</dbReference>
<reference evidence="3" key="1">
    <citation type="submission" date="2022-11" db="EMBL/GenBank/DDBJ databases">
        <title>Lacrimispora xylanolytica sy1, complete genome.</title>
        <authorList>
            <person name="Choi S."/>
        </authorList>
    </citation>
    <scope>NUCLEOTIDE SEQUENCE</scope>
    <source>
        <strain evidence="3">Sy1</strain>
    </source>
</reference>